<sequence length="138" mass="13684">MQAETTTSAVAVEIAATTLIVVADAGAIGAVETLTGTAAATTAGMGREDADGETSAMAARRVRIGTNRDRAGGEATIGIAAEEEAVVVATMDGTIGHCRSDCANWPGQTLASATMATTSRGRDSSNSLVGGTLEVVAI</sequence>
<reference evidence="1" key="1">
    <citation type="submission" date="2021-05" db="EMBL/GenBank/DDBJ databases">
        <authorList>
            <person name="Alioto T."/>
            <person name="Alioto T."/>
            <person name="Gomez Garrido J."/>
        </authorList>
    </citation>
    <scope>NUCLEOTIDE SEQUENCE</scope>
</reference>
<dbReference type="EMBL" id="HBUE01248098">
    <property type="protein sequence ID" value="CAG6552971.1"/>
    <property type="molecule type" value="Transcribed_RNA"/>
</dbReference>
<dbReference type="EMBL" id="HBUE01355286">
    <property type="protein sequence ID" value="CAG6605306.1"/>
    <property type="molecule type" value="Transcribed_RNA"/>
</dbReference>
<name>A0A8D8LA50_CULPI</name>
<evidence type="ECO:0000313" key="1">
    <source>
        <dbReference type="EMBL" id="CAG6605306.1"/>
    </source>
</evidence>
<dbReference type="AlphaFoldDB" id="A0A8D8LA50"/>
<organism evidence="1">
    <name type="scientific">Culex pipiens</name>
    <name type="common">House mosquito</name>
    <dbReference type="NCBI Taxonomy" id="7175"/>
    <lineage>
        <taxon>Eukaryota</taxon>
        <taxon>Metazoa</taxon>
        <taxon>Ecdysozoa</taxon>
        <taxon>Arthropoda</taxon>
        <taxon>Hexapoda</taxon>
        <taxon>Insecta</taxon>
        <taxon>Pterygota</taxon>
        <taxon>Neoptera</taxon>
        <taxon>Endopterygota</taxon>
        <taxon>Diptera</taxon>
        <taxon>Nematocera</taxon>
        <taxon>Culicoidea</taxon>
        <taxon>Culicidae</taxon>
        <taxon>Culicinae</taxon>
        <taxon>Culicini</taxon>
        <taxon>Culex</taxon>
        <taxon>Culex</taxon>
    </lineage>
</organism>
<protein>
    <submittedName>
        <fullName evidence="1">(northern house mosquito) hypothetical protein</fullName>
    </submittedName>
</protein>
<proteinExistence type="predicted"/>
<accession>A0A8D8LA50</accession>